<accession>A0A2A7SHA9</accession>
<evidence type="ECO:0000313" key="3">
    <source>
        <dbReference type="Proteomes" id="UP000220629"/>
    </source>
</evidence>
<feature type="domain" description="Amidohydrolase-related" evidence="1">
    <location>
        <begin position="11"/>
        <end position="271"/>
    </location>
</feature>
<dbReference type="Proteomes" id="UP000220629">
    <property type="component" value="Unassembled WGS sequence"/>
</dbReference>
<reference evidence="3" key="1">
    <citation type="submission" date="2017-09" db="EMBL/GenBank/DDBJ databases">
        <title>FDA dAtabase for Regulatory Grade micrObial Sequences (FDA-ARGOS): Supporting development and validation of Infectious Disease Dx tests.</title>
        <authorList>
            <person name="Minogue T."/>
            <person name="Wolcott M."/>
            <person name="Wasieloski L."/>
            <person name="Aguilar W."/>
            <person name="Moore D."/>
            <person name="Tallon L."/>
            <person name="Sadzewicz L."/>
            <person name="Ott S."/>
            <person name="Zhao X."/>
            <person name="Nagaraj S."/>
            <person name="Vavikolanu K."/>
            <person name="Aluvathingal J."/>
            <person name="Nadendla S."/>
            <person name="Sichtig H."/>
        </authorList>
    </citation>
    <scope>NUCLEOTIDE SEQUENCE [LARGE SCALE GENOMIC DNA]</scope>
    <source>
        <strain evidence="3">FDAARGOS_390</strain>
    </source>
</reference>
<dbReference type="InterPro" id="IPR052358">
    <property type="entry name" value="Aro_Compnd_Degr_Hydrolases"/>
</dbReference>
<comment type="caution">
    <text evidence="2">The sequence shown here is derived from an EMBL/GenBank/DDBJ whole genome shotgun (WGS) entry which is preliminary data.</text>
</comment>
<evidence type="ECO:0000313" key="2">
    <source>
        <dbReference type="EMBL" id="PEH42912.1"/>
    </source>
</evidence>
<dbReference type="SUPFAM" id="SSF51556">
    <property type="entry name" value="Metallo-dependent hydrolases"/>
    <property type="match status" value="1"/>
</dbReference>
<dbReference type="EMBL" id="PDDY01000001">
    <property type="protein sequence ID" value="PEH42912.1"/>
    <property type="molecule type" value="Genomic_DNA"/>
</dbReference>
<proteinExistence type="predicted"/>
<dbReference type="GO" id="GO:0016787">
    <property type="term" value="F:hydrolase activity"/>
    <property type="evidence" value="ECO:0007669"/>
    <property type="project" value="UniProtKB-KW"/>
</dbReference>
<name>A0A2A7SHA9_BURGA</name>
<evidence type="ECO:0000259" key="1">
    <source>
        <dbReference type="Pfam" id="PF04909"/>
    </source>
</evidence>
<dbReference type="AlphaFoldDB" id="A0A2A7SHA9"/>
<dbReference type="Pfam" id="PF04909">
    <property type="entry name" value="Amidohydro_2"/>
    <property type="match status" value="1"/>
</dbReference>
<dbReference type="RefSeq" id="WP_098152771.1">
    <property type="nucleotide sequence ID" value="NZ_CADEQH010000005.1"/>
</dbReference>
<dbReference type="PANTHER" id="PTHR35563">
    <property type="entry name" value="BARREL METAL-DEPENDENT HYDROLASE, PUTATIVE (AFU_ORTHOLOGUE AFUA_1G16240)-RELATED"/>
    <property type="match status" value="1"/>
</dbReference>
<dbReference type="InterPro" id="IPR006680">
    <property type="entry name" value="Amidohydro-rel"/>
</dbReference>
<organism evidence="2 3">
    <name type="scientific">Burkholderia gladioli</name>
    <name type="common">Pseudomonas marginata</name>
    <name type="synonym">Phytomonas marginata</name>
    <dbReference type="NCBI Taxonomy" id="28095"/>
    <lineage>
        <taxon>Bacteria</taxon>
        <taxon>Pseudomonadati</taxon>
        <taxon>Pseudomonadota</taxon>
        <taxon>Betaproteobacteria</taxon>
        <taxon>Burkholderiales</taxon>
        <taxon>Burkholderiaceae</taxon>
        <taxon>Burkholderia</taxon>
    </lineage>
</organism>
<dbReference type="Gene3D" id="3.20.20.140">
    <property type="entry name" value="Metal-dependent hydrolases"/>
    <property type="match status" value="1"/>
</dbReference>
<gene>
    <name evidence="2" type="ORF">CRM94_12550</name>
</gene>
<sequence length="278" mass="29723">MSPVHAPAGACDCHVHVYDDAYPLAPSATFVPPPAPATAYRDMQRALGLSRVVVVQPTGYGTDNRCTLAAIEQLGDGARGVAVVEPGVDDEELQRLHAGGMRGLRFMMLRGGVLGWDALTPLASRIAALGWHINLQLDGRTLPDYEALLARLPTRLVIDHLGKFLGPVAADGEAFAALCRLLDGGRCWIKLSAPYESSRVGPPAYEDVAWIARELAARYPERCLWASNWPHPNVKPLPDDAALLDWAIGKLSSSATLARILVTNPAELYGFASGDGAA</sequence>
<protein>
    <submittedName>
        <fullName evidence="2">Amidohydrolase</fullName>
    </submittedName>
</protein>
<dbReference type="PANTHER" id="PTHR35563:SF2">
    <property type="entry name" value="BARREL METAL-DEPENDENT HYDROLASE, PUTATIVE (AFU_ORTHOLOGUE AFUA_1G16240)-RELATED"/>
    <property type="match status" value="1"/>
</dbReference>
<keyword evidence="2" id="KW-0378">Hydrolase</keyword>
<dbReference type="InterPro" id="IPR032466">
    <property type="entry name" value="Metal_Hydrolase"/>
</dbReference>